<evidence type="ECO:0000313" key="3">
    <source>
        <dbReference type="EMBL" id="KAF5187827.1"/>
    </source>
</evidence>
<dbReference type="PANTHER" id="PTHR33701:SF2">
    <property type="entry name" value="TRANSMEMBRANE PROTEIN"/>
    <property type="match status" value="1"/>
</dbReference>
<dbReference type="PANTHER" id="PTHR33701">
    <property type="entry name" value="TRANSMEMBRANE PROTEIN"/>
    <property type="match status" value="1"/>
</dbReference>
<accession>A0A7J6VSW4</accession>
<evidence type="ECO:0000313" key="4">
    <source>
        <dbReference type="Proteomes" id="UP000554482"/>
    </source>
</evidence>
<evidence type="ECO:0000256" key="2">
    <source>
        <dbReference type="SAM" id="MobiDB-lite"/>
    </source>
</evidence>
<dbReference type="OrthoDB" id="1939750at2759"/>
<dbReference type="Proteomes" id="UP000554482">
    <property type="component" value="Unassembled WGS sequence"/>
</dbReference>
<gene>
    <name evidence="3" type="ORF">FRX31_022587</name>
</gene>
<feature type="compositionally biased region" description="Polar residues" evidence="2">
    <location>
        <begin position="154"/>
        <end position="188"/>
    </location>
</feature>
<feature type="region of interest" description="Disordered" evidence="2">
    <location>
        <begin position="154"/>
        <end position="202"/>
    </location>
</feature>
<name>A0A7J6VSW4_THATH</name>
<dbReference type="EMBL" id="JABWDY010027524">
    <property type="protein sequence ID" value="KAF5187827.1"/>
    <property type="molecule type" value="Genomic_DNA"/>
</dbReference>
<proteinExistence type="predicted"/>
<keyword evidence="1" id="KW-0175">Coiled coil</keyword>
<protein>
    <submittedName>
        <fullName evidence="3">Uncharacterized protein</fullName>
    </submittedName>
</protein>
<comment type="caution">
    <text evidence="3">The sequence shown here is derived from an EMBL/GenBank/DDBJ whole genome shotgun (WGS) entry which is preliminary data.</text>
</comment>
<sequence>MGDNEEQREIMLAGKWREKMLEEDHGLWTVECLRGRLLAERVASKAAKQDADFIGNKLLELEQQLRLEIKAKDKAEKKLKFLMGKLESLKVSHLQNHSGSSSVHSEVSSCSSTASSGISGIVGEQMLTSQMKNLVKCKSEGDTCDATYSSLTSEDLQNTNSETSDIVNPGSKTPSVSSPVSANQQSSEIEGDTYSKDSFNCENSLSEELKKDNLRY</sequence>
<organism evidence="3 4">
    <name type="scientific">Thalictrum thalictroides</name>
    <name type="common">Rue-anemone</name>
    <name type="synonym">Anemone thalictroides</name>
    <dbReference type="NCBI Taxonomy" id="46969"/>
    <lineage>
        <taxon>Eukaryota</taxon>
        <taxon>Viridiplantae</taxon>
        <taxon>Streptophyta</taxon>
        <taxon>Embryophyta</taxon>
        <taxon>Tracheophyta</taxon>
        <taxon>Spermatophyta</taxon>
        <taxon>Magnoliopsida</taxon>
        <taxon>Ranunculales</taxon>
        <taxon>Ranunculaceae</taxon>
        <taxon>Thalictroideae</taxon>
        <taxon>Thalictrum</taxon>
    </lineage>
</organism>
<reference evidence="3 4" key="1">
    <citation type="submission" date="2020-06" db="EMBL/GenBank/DDBJ databases">
        <title>Transcriptomic and genomic resources for Thalictrum thalictroides and T. hernandezii: Facilitating candidate gene discovery in an emerging model plant lineage.</title>
        <authorList>
            <person name="Arias T."/>
            <person name="Riano-Pachon D.M."/>
            <person name="Di Stilio V.S."/>
        </authorList>
    </citation>
    <scope>NUCLEOTIDE SEQUENCE [LARGE SCALE GENOMIC DNA]</scope>
    <source>
        <strain evidence="4">cv. WT478/WT964</strain>
        <tissue evidence="3">Leaves</tissue>
    </source>
</reference>
<keyword evidence="4" id="KW-1185">Reference proteome</keyword>
<dbReference type="AlphaFoldDB" id="A0A7J6VSW4"/>
<evidence type="ECO:0000256" key="1">
    <source>
        <dbReference type="SAM" id="Coils"/>
    </source>
</evidence>
<feature type="coiled-coil region" evidence="1">
    <location>
        <begin position="58"/>
        <end position="92"/>
    </location>
</feature>